<protein>
    <submittedName>
        <fullName evidence="1">Uncharacterized protein</fullName>
    </submittedName>
</protein>
<dbReference type="Proteomes" id="UP000030671">
    <property type="component" value="Unassembled WGS sequence"/>
</dbReference>
<dbReference type="KEGG" id="hir:HETIRDRAFT_473485"/>
<dbReference type="OrthoDB" id="2795673at2759"/>
<evidence type="ECO:0000313" key="1">
    <source>
        <dbReference type="EMBL" id="ETW84754.1"/>
    </source>
</evidence>
<dbReference type="AlphaFoldDB" id="W4KGA0"/>
<dbReference type="GeneID" id="20677518"/>
<reference evidence="1 2" key="1">
    <citation type="journal article" date="2012" name="New Phytol.">
        <title>Insight into trade-off between wood decay and parasitism from the genome of a fungal forest pathogen.</title>
        <authorList>
            <person name="Olson A."/>
            <person name="Aerts A."/>
            <person name="Asiegbu F."/>
            <person name="Belbahri L."/>
            <person name="Bouzid O."/>
            <person name="Broberg A."/>
            <person name="Canback B."/>
            <person name="Coutinho P.M."/>
            <person name="Cullen D."/>
            <person name="Dalman K."/>
            <person name="Deflorio G."/>
            <person name="van Diepen L.T."/>
            <person name="Dunand C."/>
            <person name="Duplessis S."/>
            <person name="Durling M."/>
            <person name="Gonthier P."/>
            <person name="Grimwood J."/>
            <person name="Fossdal C.G."/>
            <person name="Hansson D."/>
            <person name="Henrissat B."/>
            <person name="Hietala A."/>
            <person name="Himmelstrand K."/>
            <person name="Hoffmeister D."/>
            <person name="Hogberg N."/>
            <person name="James T.Y."/>
            <person name="Karlsson M."/>
            <person name="Kohler A."/>
            <person name="Kues U."/>
            <person name="Lee Y.H."/>
            <person name="Lin Y.C."/>
            <person name="Lind M."/>
            <person name="Lindquist E."/>
            <person name="Lombard V."/>
            <person name="Lucas S."/>
            <person name="Lunden K."/>
            <person name="Morin E."/>
            <person name="Murat C."/>
            <person name="Park J."/>
            <person name="Raffaello T."/>
            <person name="Rouze P."/>
            <person name="Salamov A."/>
            <person name="Schmutz J."/>
            <person name="Solheim H."/>
            <person name="Stahlberg J."/>
            <person name="Velez H."/>
            <person name="de Vries R.P."/>
            <person name="Wiebenga A."/>
            <person name="Woodward S."/>
            <person name="Yakovlev I."/>
            <person name="Garbelotto M."/>
            <person name="Martin F."/>
            <person name="Grigoriev I.V."/>
            <person name="Stenlid J."/>
        </authorList>
    </citation>
    <scope>NUCLEOTIDE SEQUENCE [LARGE SCALE GENOMIC DNA]</scope>
    <source>
        <strain evidence="1 2">TC 32-1</strain>
    </source>
</reference>
<dbReference type="RefSeq" id="XP_009544384.1">
    <property type="nucleotide sequence ID" value="XM_009546089.1"/>
</dbReference>
<proteinExistence type="predicted"/>
<dbReference type="InParanoid" id="W4KGA0"/>
<keyword evidence="2" id="KW-1185">Reference proteome</keyword>
<accession>W4KGA0</accession>
<dbReference type="EMBL" id="KI925456">
    <property type="protein sequence ID" value="ETW84754.1"/>
    <property type="molecule type" value="Genomic_DNA"/>
</dbReference>
<evidence type="ECO:0000313" key="2">
    <source>
        <dbReference type="Proteomes" id="UP000030671"/>
    </source>
</evidence>
<feature type="non-terminal residue" evidence="1">
    <location>
        <position position="75"/>
    </location>
</feature>
<name>W4KGA0_HETIT</name>
<gene>
    <name evidence="1" type="ORF">HETIRDRAFT_473485</name>
</gene>
<organism evidence="1 2">
    <name type="scientific">Heterobasidion irregulare (strain TC 32-1)</name>
    <dbReference type="NCBI Taxonomy" id="747525"/>
    <lineage>
        <taxon>Eukaryota</taxon>
        <taxon>Fungi</taxon>
        <taxon>Dikarya</taxon>
        <taxon>Basidiomycota</taxon>
        <taxon>Agaricomycotina</taxon>
        <taxon>Agaricomycetes</taxon>
        <taxon>Russulales</taxon>
        <taxon>Bondarzewiaceae</taxon>
        <taxon>Heterobasidion</taxon>
        <taxon>Heterobasidion annosum species complex</taxon>
    </lineage>
</organism>
<sequence length="75" mass="8430">MDLTYDVASYLVRVSFCAIVRSSVLCHSLPSLFTTVVADAIQYILLSSSMQQRGCLLFTLDSHIYIQNNLRSSPR</sequence>
<dbReference type="HOGENOM" id="CLU_2677745_0_0_1"/>